<keyword evidence="3" id="KW-1185">Reference proteome</keyword>
<feature type="non-terminal residue" evidence="2">
    <location>
        <position position="1"/>
    </location>
</feature>
<dbReference type="AlphaFoldDB" id="A0A7T8GS61"/>
<reference evidence="3" key="1">
    <citation type="submission" date="2021-01" db="EMBL/GenBank/DDBJ databases">
        <title>Caligus Genome Assembly.</title>
        <authorList>
            <person name="Gallardo-Escarate C."/>
        </authorList>
    </citation>
    <scope>NUCLEOTIDE SEQUENCE [LARGE SCALE GENOMIC DNA]</scope>
</reference>
<feature type="coiled-coil region" evidence="1">
    <location>
        <begin position="2"/>
        <end position="66"/>
    </location>
</feature>
<dbReference type="EMBL" id="CP045905">
    <property type="protein sequence ID" value="QQP36531.1"/>
    <property type="molecule type" value="Genomic_DNA"/>
</dbReference>
<protein>
    <submittedName>
        <fullName evidence="2">Uncharacterized protein</fullName>
    </submittedName>
</protein>
<dbReference type="Proteomes" id="UP000595437">
    <property type="component" value="Chromosome 16"/>
</dbReference>
<proteinExistence type="predicted"/>
<name>A0A7T8GS61_CALRO</name>
<evidence type="ECO:0000256" key="1">
    <source>
        <dbReference type="SAM" id="Coils"/>
    </source>
</evidence>
<sequence length="217" mass="25685">RIKEYEERLSQIEDARDVVSLEINTCDALRDDIQLIDRLDLDCRKLQEEINRIKDYKTVKEEEEAVSDELNRIRSDIETDQATEMRQQKLLNDISTERNALTEEKLKLEALQQERSNIEARREEFEGLIAEHQRDLGELSSSQIEPLEEEITLLQEEKNKLTKSKAKETEGINKRLEKLKNFIDQLQYIHEAILEYEESDNETKFQKFIASQEKISK</sequence>
<evidence type="ECO:0000313" key="2">
    <source>
        <dbReference type="EMBL" id="QQP36531.1"/>
    </source>
</evidence>
<keyword evidence="1" id="KW-0175">Coiled coil</keyword>
<evidence type="ECO:0000313" key="3">
    <source>
        <dbReference type="Proteomes" id="UP000595437"/>
    </source>
</evidence>
<organism evidence="2 3">
    <name type="scientific">Caligus rogercresseyi</name>
    <name type="common">Sea louse</name>
    <dbReference type="NCBI Taxonomy" id="217165"/>
    <lineage>
        <taxon>Eukaryota</taxon>
        <taxon>Metazoa</taxon>
        <taxon>Ecdysozoa</taxon>
        <taxon>Arthropoda</taxon>
        <taxon>Crustacea</taxon>
        <taxon>Multicrustacea</taxon>
        <taxon>Hexanauplia</taxon>
        <taxon>Copepoda</taxon>
        <taxon>Siphonostomatoida</taxon>
        <taxon>Caligidae</taxon>
        <taxon>Caligus</taxon>
    </lineage>
</organism>
<gene>
    <name evidence="2" type="ORF">FKW44_021663</name>
</gene>
<feature type="coiled-coil region" evidence="1">
    <location>
        <begin position="91"/>
        <end position="167"/>
    </location>
</feature>
<feature type="non-terminal residue" evidence="2">
    <location>
        <position position="217"/>
    </location>
</feature>
<accession>A0A7T8GS61</accession>